<dbReference type="RefSeq" id="WP_107034907.1">
    <property type="nucleotide sequence ID" value="NZ_CAPCJN010000024.1"/>
</dbReference>
<dbReference type="AlphaFoldDB" id="A0A2V1J1H6"/>
<proteinExistence type="predicted"/>
<name>A0A2V1J1H6_9BACT</name>
<keyword evidence="2" id="KW-1185">Reference proteome</keyword>
<dbReference type="EMBL" id="PUBV01000001">
    <property type="protein sequence ID" value="PWB09855.1"/>
    <property type="molecule type" value="Genomic_DNA"/>
</dbReference>
<dbReference type="GeneID" id="93424377"/>
<protein>
    <submittedName>
        <fullName evidence="1">Uncharacterized protein</fullName>
    </submittedName>
</protein>
<dbReference type="Proteomes" id="UP000244925">
    <property type="component" value="Unassembled WGS sequence"/>
</dbReference>
<gene>
    <name evidence="1" type="ORF">C5O25_01195</name>
</gene>
<evidence type="ECO:0000313" key="1">
    <source>
        <dbReference type="EMBL" id="PWB09855.1"/>
    </source>
</evidence>
<accession>A0A2V1J1H6</accession>
<organism evidence="1 2">
    <name type="scientific">Paramuribaculum intestinale</name>
    <dbReference type="NCBI Taxonomy" id="2094151"/>
    <lineage>
        <taxon>Bacteria</taxon>
        <taxon>Pseudomonadati</taxon>
        <taxon>Bacteroidota</taxon>
        <taxon>Bacteroidia</taxon>
        <taxon>Bacteroidales</taxon>
        <taxon>Muribaculaceae</taxon>
        <taxon>Paramuribaculum</taxon>
    </lineage>
</organism>
<sequence>MTVKELCQSLYFKDIIEPMKKKYPDALLPISRYKEDYDIILNTVFSGEGGTITFHPDGNSDAYMCEGDRYFNIVGMKVVLPDNGAVTAAEAAAEILWCSAPFGRYGEIDWALFEEHEADKYALQAKRLDIKIALPYCRDKKIRRELKQQMMSTAEDLCLSAKADDWFVFGEGKLWGKRQNRSKRKRKYRMKKRRDELFRQSELHKELDLLEAKIGSVSELLKQLVLSSSSIETIYYESKTYGKSGRIDYIADLLLNPLYNSKKYLNPAKQQECICVLYATPEYPCTTAEQNRIIEILGKYFGSTPWQLFTRQCNGLDNEVELEITYITQ</sequence>
<comment type="caution">
    <text evidence="1">The sequence shown here is derived from an EMBL/GenBank/DDBJ whole genome shotgun (WGS) entry which is preliminary data.</text>
</comment>
<evidence type="ECO:0000313" key="2">
    <source>
        <dbReference type="Proteomes" id="UP000244925"/>
    </source>
</evidence>
<reference evidence="2" key="1">
    <citation type="submission" date="2018-02" db="EMBL/GenBank/DDBJ databases">
        <authorList>
            <person name="Clavel T."/>
            <person name="Strowig T."/>
        </authorList>
    </citation>
    <scope>NUCLEOTIDE SEQUENCE [LARGE SCALE GENOMIC DNA]</scope>
    <source>
        <strain evidence="2">DSM 100764</strain>
    </source>
</reference>